<dbReference type="PROSITE" id="PS50093">
    <property type="entry name" value="PKD"/>
    <property type="match status" value="1"/>
</dbReference>
<accession>A0ABT6CWZ1</accession>
<gene>
    <name evidence="2" type="ORF">P4U43_12530</name>
</gene>
<dbReference type="Gene3D" id="2.120.10.30">
    <property type="entry name" value="TolB, C-terminal domain"/>
    <property type="match status" value="1"/>
</dbReference>
<dbReference type="SUPFAM" id="SSF50952">
    <property type="entry name" value="Soluble quinoprotein glucose dehydrogenase"/>
    <property type="match status" value="1"/>
</dbReference>
<dbReference type="InterPro" id="IPR011042">
    <property type="entry name" value="6-blade_b-propeller_TolB-like"/>
</dbReference>
<evidence type="ECO:0000313" key="2">
    <source>
        <dbReference type="EMBL" id="MDF9278613.1"/>
    </source>
</evidence>
<proteinExistence type="predicted"/>
<dbReference type="InterPro" id="IPR011041">
    <property type="entry name" value="Quinoprot_gluc/sorb_DH_b-prop"/>
</dbReference>
<dbReference type="InterPro" id="IPR000601">
    <property type="entry name" value="PKD_dom"/>
</dbReference>
<dbReference type="Pfam" id="PF18911">
    <property type="entry name" value="PKD_4"/>
    <property type="match status" value="1"/>
</dbReference>
<feature type="domain" description="PKD" evidence="1">
    <location>
        <begin position="534"/>
        <end position="624"/>
    </location>
</feature>
<protein>
    <submittedName>
        <fullName evidence="2">PQQ-dependent sugar dehydrogenase</fullName>
    </submittedName>
</protein>
<dbReference type="InterPro" id="IPR013783">
    <property type="entry name" value="Ig-like_fold"/>
</dbReference>
<dbReference type="Pfam" id="PF07995">
    <property type="entry name" value="GSDH"/>
    <property type="match status" value="1"/>
</dbReference>
<dbReference type="RefSeq" id="WP_277359037.1">
    <property type="nucleotide sequence ID" value="NZ_JAROKN010000036.1"/>
</dbReference>
<dbReference type="PANTHER" id="PTHR19328:SF75">
    <property type="entry name" value="ALDOSE SUGAR DEHYDROGENASE YLII"/>
    <property type="match status" value="1"/>
</dbReference>
<evidence type="ECO:0000313" key="3">
    <source>
        <dbReference type="Proteomes" id="UP001220456"/>
    </source>
</evidence>
<name>A0ABT6CWZ1_9MICC</name>
<dbReference type="EMBL" id="JAROKN010000036">
    <property type="protein sequence ID" value="MDF9278613.1"/>
    <property type="molecule type" value="Genomic_DNA"/>
</dbReference>
<dbReference type="SUPFAM" id="SSF49299">
    <property type="entry name" value="PKD domain"/>
    <property type="match status" value="1"/>
</dbReference>
<dbReference type="InterPro" id="IPR012938">
    <property type="entry name" value="Glc/Sorbosone_DH"/>
</dbReference>
<dbReference type="CDD" id="cd00146">
    <property type="entry name" value="PKD"/>
    <property type="match status" value="1"/>
</dbReference>
<organism evidence="2 3">
    <name type="scientific">Arthrobacter vasquezii</name>
    <dbReference type="NCBI Taxonomy" id="2977629"/>
    <lineage>
        <taxon>Bacteria</taxon>
        <taxon>Bacillati</taxon>
        <taxon>Actinomycetota</taxon>
        <taxon>Actinomycetes</taxon>
        <taxon>Micrococcales</taxon>
        <taxon>Micrococcaceae</taxon>
        <taxon>Arthrobacter</taxon>
    </lineage>
</organism>
<dbReference type="PANTHER" id="PTHR19328">
    <property type="entry name" value="HEDGEHOG-INTERACTING PROTEIN"/>
    <property type="match status" value="1"/>
</dbReference>
<dbReference type="Gene3D" id="2.60.40.10">
    <property type="entry name" value="Immunoglobulins"/>
    <property type="match status" value="1"/>
</dbReference>
<evidence type="ECO:0000259" key="1">
    <source>
        <dbReference type="PROSITE" id="PS50093"/>
    </source>
</evidence>
<comment type="caution">
    <text evidence="2">The sequence shown here is derived from an EMBL/GenBank/DDBJ whole genome shotgun (WGS) entry which is preliminary data.</text>
</comment>
<dbReference type="Proteomes" id="UP001220456">
    <property type="component" value="Unassembled WGS sequence"/>
</dbReference>
<dbReference type="SMART" id="SM00089">
    <property type="entry name" value="PKD"/>
    <property type="match status" value="1"/>
</dbReference>
<dbReference type="InterPro" id="IPR035986">
    <property type="entry name" value="PKD_dom_sf"/>
</dbReference>
<keyword evidence="3" id="KW-1185">Reference proteome</keyword>
<sequence>MMTVNQHGIAQASGHRTDAARFSMKRAARAGAGLAMVALLATSFAAAPAQAKDAAAPPVAPPDANFEKVTLNDTPGEPVDLAVLPNNDVLHTTRGGEVWLNDAESGLNTLAATLDVYEHDEEGLQSVALDPNFGTKGNNWVYLYYSPPGDTPVDDPATEGINEGDAPTTGTAADFAPFKGSLVLSRFQFDGSTIDLASEQEILEVPVDRGICCHVGGDIVFDAEGNLYLSTGDDTNPFASGGYTPIDERPDSNPAFDAQRTSANTNDLRGKVLRITPTEGGGYTIPEGNLFEPGTPQTRPEIYVMGLRNPFRIELNQNTGELLIADYSPDARSADPLRGPAGTGKWMSVTEPSNYGWPYCATAELPYVDYNFATNTSGETFNCDAPVNESPNNTGLRELPPVSQPQAWYSYGASAEFPELETGGIGPMAGPAYDFDKKATKGRAPVAWPEYYDGMSFFYEWTRDYIKGMTTADGELVSIENVVDSLVTDNPIDMEFGPNGALYVLEYGDGYFGENPDAQLSRIDYIGENGNHSPVAVASGTPTVGSAPLTVQFSSEGTADADGDKLRYAWDFNSDGTVDSTEANPTFTYEEIGSYTASLQVTDQGGKHRGKHSSAEVTIEVGNQAPVVEFITPVADQPFQFGDTVSYEVRVTDDQPVDCALVQVTYILGHHTHGHPQTTTTGCTGTITTTVPEGHDPAVDDLSAVFNASYTDAGDAASDPLTGTAEVVIIPN</sequence>
<reference evidence="2 3" key="1">
    <citation type="journal article" date="2023" name="Int. J. Syst. Evol. Microbiol.">
        <title>Arthrobacter vasquezii sp. nov., isolated from a soil sample from Union Glacier, Antarctica.</title>
        <authorList>
            <person name="Valenzuela-Ibaceta F."/>
            <person name="Carrasco V."/>
            <person name="Lagos-Moraga S."/>
            <person name="Dietz-Vargas C."/>
            <person name="Navarro C.A."/>
            <person name="Perez-Donoso J.M."/>
        </authorList>
    </citation>
    <scope>NUCLEOTIDE SEQUENCE [LARGE SCALE GENOMIC DNA]</scope>
    <source>
        <strain evidence="2 3">EH-1B-1</strain>
    </source>
</reference>
<dbReference type="InterPro" id="IPR022409">
    <property type="entry name" value="PKD/Chitinase_dom"/>
</dbReference>